<organism evidence="4 5">
    <name type="scientific">Papaver atlanticum</name>
    <dbReference type="NCBI Taxonomy" id="357466"/>
    <lineage>
        <taxon>Eukaryota</taxon>
        <taxon>Viridiplantae</taxon>
        <taxon>Streptophyta</taxon>
        <taxon>Embryophyta</taxon>
        <taxon>Tracheophyta</taxon>
        <taxon>Spermatophyta</taxon>
        <taxon>Magnoliopsida</taxon>
        <taxon>Ranunculales</taxon>
        <taxon>Papaveraceae</taxon>
        <taxon>Papaveroideae</taxon>
        <taxon>Papaver</taxon>
    </lineage>
</organism>
<dbReference type="Gene3D" id="1.20.58.2220">
    <property type="entry name" value="Formin, FH2 domain"/>
    <property type="match status" value="1"/>
</dbReference>
<evidence type="ECO:0000313" key="4">
    <source>
        <dbReference type="EMBL" id="KAI3914969.1"/>
    </source>
</evidence>
<dbReference type="GO" id="GO:0045010">
    <property type="term" value="P:actin nucleation"/>
    <property type="evidence" value="ECO:0007669"/>
    <property type="project" value="InterPro"/>
</dbReference>
<dbReference type="PANTHER" id="PTHR23213">
    <property type="entry name" value="FORMIN-RELATED"/>
    <property type="match status" value="1"/>
</dbReference>
<sequence>MVPTKKEDIMLLSYQGNIDYLGYAEKFIKAVLDVPFAFLRIEAMLYRDTFEDEVVHLRNSFAMLEEECEELRSSRLFLKLLEAVLKIGNMMNVGTIKGGARAFKLDALLKLADVKGTNGKTTLLHFVVQEMIRSEGIKESDIVIAKTIRKLRKSLKKGKKIAEEWVLIMFQASVSSFAM</sequence>
<dbReference type="InterPro" id="IPR042201">
    <property type="entry name" value="FH2_Formin_sf"/>
</dbReference>
<feature type="domain" description="FH2" evidence="3">
    <location>
        <begin position="1"/>
        <end position="179"/>
    </location>
</feature>
<gene>
    <name evidence="4" type="ORF">MKW98_020516</name>
</gene>
<keyword evidence="5" id="KW-1185">Reference proteome</keyword>
<evidence type="ECO:0000256" key="2">
    <source>
        <dbReference type="SAM" id="Coils"/>
    </source>
</evidence>
<dbReference type="InterPro" id="IPR015425">
    <property type="entry name" value="FH2_Formin"/>
</dbReference>
<accession>A0AAD4SPG4</accession>
<dbReference type="PANTHER" id="PTHR23213:SF177">
    <property type="entry name" value="FORMIN-LIKE PROTEIN 11"/>
    <property type="match status" value="1"/>
</dbReference>
<evidence type="ECO:0000313" key="5">
    <source>
        <dbReference type="Proteomes" id="UP001202328"/>
    </source>
</evidence>
<evidence type="ECO:0000259" key="3">
    <source>
        <dbReference type="PROSITE" id="PS51444"/>
    </source>
</evidence>
<dbReference type="GO" id="GO:0051015">
    <property type="term" value="F:actin filament binding"/>
    <property type="evidence" value="ECO:0007669"/>
    <property type="project" value="InterPro"/>
</dbReference>
<feature type="coiled-coil region" evidence="2">
    <location>
        <begin position="47"/>
        <end position="74"/>
    </location>
</feature>
<protein>
    <recommendedName>
        <fullName evidence="3">FH2 domain-containing protein</fullName>
    </recommendedName>
</protein>
<evidence type="ECO:0000256" key="1">
    <source>
        <dbReference type="ARBA" id="ARBA00025793"/>
    </source>
</evidence>
<dbReference type="Proteomes" id="UP001202328">
    <property type="component" value="Unassembled WGS sequence"/>
</dbReference>
<dbReference type="AlphaFoldDB" id="A0AAD4SPG4"/>
<proteinExistence type="inferred from homology"/>
<reference evidence="4" key="1">
    <citation type="submission" date="2022-04" db="EMBL/GenBank/DDBJ databases">
        <title>A functionally conserved STORR gene fusion in Papaver species that diverged 16.8 million years ago.</title>
        <authorList>
            <person name="Catania T."/>
        </authorList>
    </citation>
    <scope>NUCLEOTIDE SEQUENCE</scope>
    <source>
        <strain evidence="4">S-188037</strain>
    </source>
</reference>
<dbReference type="PROSITE" id="PS51444">
    <property type="entry name" value="FH2"/>
    <property type="match status" value="1"/>
</dbReference>
<comment type="similarity">
    <text evidence="1">Belongs to the formin-like family. Class-I subfamily.</text>
</comment>
<keyword evidence="2" id="KW-0175">Coiled coil</keyword>
<name>A0AAD4SPG4_9MAGN</name>
<comment type="caution">
    <text evidence="4">The sequence shown here is derived from an EMBL/GenBank/DDBJ whole genome shotgun (WGS) entry which is preliminary data.</text>
</comment>
<dbReference type="Pfam" id="PF02181">
    <property type="entry name" value="FH2"/>
    <property type="match status" value="1"/>
</dbReference>
<dbReference type="InterPro" id="IPR027643">
    <property type="entry name" value="Formin-like_plant"/>
</dbReference>
<dbReference type="SUPFAM" id="SSF101447">
    <property type="entry name" value="Formin homology 2 domain (FH2 domain)"/>
    <property type="match status" value="1"/>
</dbReference>
<dbReference type="EMBL" id="JAJJMB010009213">
    <property type="protein sequence ID" value="KAI3914969.1"/>
    <property type="molecule type" value="Genomic_DNA"/>
</dbReference>